<dbReference type="AlphaFoldDB" id="A0A6A6IUZ1"/>
<reference evidence="1" key="1">
    <citation type="journal article" date="2020" name="Stud. Mycol.">
        <title>101 Dothideomycetes genomes: a test case for predicting lifestyles and emergence of pathogens.</title>
        <authorList>
            <person name="Haridas S."/>
            <person name="Albert R."/>
            <person name="Binder M."/>
            <person name="Bloem J."/>
            <person name="Labutti K."/>
            <person name="Salamov A."/>
            <person name="Andreopoulos B."/>
            <person name="Baker S."/>
            <person name="Barry K."/>
            <person name="Bills G."/>
            <person name="Bluhm B."/>
            <person name="Cannon C."/>
            <person name="Castanera R."/>
            <person name="Culley D."/>
            <person name="Daum C."/>
            <person name="Ezra D."/>
            <person name="Gonzalez J."/>
            <person name="Henrissat B."/>
            <person name="Kuo A."/>
            <person name="Liang C."/>
            <person name="Lipzen A."/>
            <person name="Lutzoni F."/>
            <person name="Magnuson J."/>
            <person name="Mondo S."/>
            <person name="Nolan M."/>
            <person name="Ohm R."/>
            <person name="Pangilinan J."/>
            <person name="Park H.-J."/>
            <person name="Ramirez L."/>
            <person name="Alfaro M."/>
            <person name="Sun H."/>
            <person name="Tritt A."/>
            <person name="Yoshinaga Y."/>
            <person name="Zwiers L.-H."/>
            <person name="Turgeon B."/>
            <person name="Goodwin S."/>
            <person name="Spatafora J."/>
            <person name="Crous P."/>
            <person name="Grigoriev I."/>
        </authorList>
    </citation>
    <scope>NUCLEOTIDE SEQUENCE</scope>
    <source>
        <strain evidence="1">CBS 122368</strain>
    </source>
</reference>
<dbReference type="EMBL" id="ML987190">
    <property type="protein sequence ID" value="KAF2254381.1"/>
    <property type="molecule type" value="Genomic_DNA"/>
</dbReference>
<dbReference type="OrthoDB" id="1668230at2759"/>
<dbReference type="RefSeq" id="XP_033689385.1">
    <property type="nucleotide sequence ID" value="XM_033827806.1"/>
</dbReference>
<proteinExistence type="predicted"/>
<evidence type="ECO:0000313" key="1">
    <source>
        <dbReference type="EMBL" id="KAF2254381.1"/>
    </source>
</evidence>
<keyword evidence="2" id="KW-1185">Reference proteome</keyword>
<sequence length="188" mass="21443">MQDDPSLPVLSTSGLYWLRVGILGIVYPLDERTVYATSLCLQDLLTKRSVYQRLGSYPRICQYFSSVQRGILLERFGEPVRKHLRKLYKQGKTPSHKQALKCELFALGSTIYKLWTTTRPYEDEPNDTVEDSYKHQCFPDVGTLPVAEIIKKCWHGSYTSADEVVADLILQPKPTNAHAYSDADDRPT</sequence>
<dbReference type="GeneID" id="54581136"/>
<gene>
    <name evidence="1" type="ORF">BU26DRAFT_514307</name>
</gene>
<accession>A0A6A6IUZ1</accession>
<name>A0A6A6IUZ1_9PLEO</name>
<dbReference type="SUPFAM" id="SSF56112">
    <property type="entry name" value="Protein kinase-like (PK-like)"/>
    <property type="match status" value="1"/>
</dbReference>
<evidence type="ECO:0000313" key="2">
    <source>
        <dbReference type="Proteomes" id="UP000800094"/>
    </source>
</evidence>
<organism evidence="1 2">
    <name type="scientific">Trematosphaeria pertusa</name>
    <dbReference type="NCBI Taxonomy" id="390896"/>
    <lineage>
        <taxon>Eukaryota</taxon>
        <taxon>Fungi</taxon>
        <taxon>Dikarya</taxon>
        <taxon>Ascomycota</taxon>
        <taxon>Pezizomycotina</taxon>
        <taxon>Dothideomycetes</taxon>
        <taxon>Pleosporomycetidae</taxon>
        <taxon>Pleosporales</taxon>
        <taxon>Massarineae</taxon>
        <taxon>Trematosphaeriaceae</taxon>
        <taxon>Trematosphaeria</taxon>
    </lineage>
</organism>
<dbReference type="Proteomes" id="UP000800094">
    <property type="component" value="Unassembled WGS sequence"/>
</dbReference>
<dbReference type="InterPro" id="IPR011009">
    <property type="entry name" value="Kinase-like_dom_sf"/>
</dbReference>
<protein>
    <submittedName>
        <fullName evidence="1">Uncharacterized protein</fullName>
    </submittedName>
</protein>